<evidence type="ECO:0000313" key="1">
    <source>
        <dbReference type="EMBL" id="KAL3831580.1"/>
    </source>
</evidence>
<dbReference type="Proteomes" id="UP001634394">
    <property type="component" value="Unassembled WGS sequence"/>
</dbReference>
<dbReference type="EMBL" id="JBJQND010000019">
    <property type="protein sequence ID" value="KAL3831580.1"/>
    <property type="molecule type" value="Genomic_DNA"/>
</dbReference>
<accession>A0ABD3T4R8</accession>
<organism evidence="1 2">
    <name type="scientific">Sinanodonta woodiana</name>
    <name type="common">Chinese pond mussel</name>
    <name type="synonym">Anodonta woodiana</name>
    <dbReference type="NCBI Taxonomy" id="1069815"/>
    <lineage>
        <taxon>Eukaryota</taxon>
        <taxon>Metazoa</taxon>
        <taxon>Spiralia</taxon>
        <taxon>Lophotrochozoa</taxon>
        <taxon>Mollusca</taxon>
        <taxon>Bivalvia</taxon>
        <taxon>Autobranchia</taxon>
        <taxon>Heteroconchia</taxon>
        <taxon>Palaeoheterodonta</taxon>
        <taxon>Unionida</taxon>
        <taxon>Unionoidea</taxon>
        <taxon>Unionidae</taxon>
        <taxon>Unioninae</taxon>
        <taxon>Sinanodonta</taxon>
    </lineage>
</organism>
<proteinExistence type="predicted"/>
<dbReference type="AlphaFoldDB" id="A0ABD3T4R8"/>
<reference evidence="1 2" key="1">
    <citation type="submission" date="2024-11" db="EMBL/GenBank/DDBJ databases">
        <title>Chromosome-level genome assembly of the freshwater bivalve Anodonta woodiana.</title>
        <authorList>
            <person name="Chen X."/>
        </authorList>
    </citation>
    <scope>NUCLEOTIDE SEQUENCE [LARGE SCALE GENOMIC DNA]</scope>
    <source>
        <strain evidence="1">MN2024</strain>
        <tissue evidence="1">Gills</tissue>
    </source>
</reference>
<protein>
    <submittedName>
        <fullName evidence="1">Uncharacterized protein</fullName>
    </submittedName>
</protein>
<comment type="caution">
    <text evidence="1">The sequence shown here is derived from an EMBL/GenBank/DDBJ whole genome shotgun (WGS) entry which is preliminary data.</text>
</comment>
<gene>
    <name evidence="1" type="ORF">ACJMK2_023318</name>
</gene>
<name>A0ABD3T4R8_SINWO</name>
<feature type="non-terminal residue" evidence="1">
    <location>
        <position position="1"/>
    </location>
</feature>
<feature type="non-terminal residue" evidence="1">
    <location>
        <position position="67"/>
    </location>
</feature>
<evidence type="ECO:0000313" key="2">
    <source>
        <dbReference type="Proteomes" id="UP001634394"/>
    </source>
</evidence>
<sequence length="67" mass="7508">WSEATSLSSSKYDLGQNLDEANTDNSFTPEEMATLQKFLMVPAKRGFRCRTGFTYNVILRNCVPSLG</sequence>
<keyword evidence="2" id="KW-1185">Reference proteome</keyword>